<comment type="caution">
    <text evidence="1">The sequence shown here is derived from an EMBL/GenBank/DDBJ whole genome shotgun (WGS) entry which is preliminary data.</text>
</comment>
<dbReference type="AlphaFoldDB" id="A0ABD3NEE6"/>
<sequence length="147" mass="16559">MNRLQSLKSNGTPEILLGSTILLIASIDYTLQQRDTTNKSQMMEELQAQVSFDAKQLEMDNKKLYKKEKPTILFTCLVKRVPPNFDGHKCLVGVEVGDILNVIEEGVGPGGQYNLCFVKNDDRDSRSDEMDVNVGWFPCSCLEVIKE</sequence>
<name>A0ABD3NEE6_9STRA</name>
<organism evidence="1 2">
    <name type="scientific">Cyclotella atomus</name>
    <dbReference type="NCBI Taxonomy" id="382360"/>
    <lineage>
        <taxon>Eukaryota</taxon>
        <taxon>Sar</taxon>
        <taxon>Stramenopiles</taxon>
        <taxon>Ochrophyta</taxon>
        <taxon>Bacillariophyta</taxon>
        <taxon>Coscinodiscophyceae</taxon>
        <taxon>Thalassiosirophycidae</taxon>
        <taxon>Stephanodiscales</taxon>
        <taxon>Stephanodiscaceae</taxon>
        <taxon>Cyclotella</taxon>
    </lineage>
</organism>
<evidence type="ECO:0000313" key="2">
    <source>
        <dbReference type="Proteomes" id="UP001530400"/>
    </source>
</evidence>
<evidence type="ECO:0000313" key="1">
    <source>
        <dbReference type="EMBL" id="KAL3773137.1"/>
    </source>
</evidence>
<dbReference type="Proteomes" id="UP001530400">
    <property type="component" value="Unassembled WGS sequence"/>
</dbReference>
<keyword evidence="2" id="KW-1185">Reference proteome</keyword>
<proteinExistence type="predicted"/>
<accession>A0ABD3NEE6</accession>
<gene>
    <name evidence="1" type="ORF">ACHAWO_011805</name>
</gene>
<reference evidence="1 2" key="1">
    <citation type="submission" date="2024-10" db="EMBL/GenBank/DDBJ databases">
        <title>Updated reference genomes for cyclostephanoid diatoms.</title>
        <authorList>
            <person name="Roberts W.R."/>
            <person name="Alverson A.J."/>
        </authorList>
    </citation>
    <scope>NUCLEOTIDE SEQUENCE [LARGE SCALE GENOMIC DNA]</scope>
    <source>
        <strain evidence="1 2">AJA010-31</strain>
    </source>
</reference>
<protein>
    <submittedName>
        <fullName evidence="1">Uncharacterized protein</fullName>
    </submittedName>
</protein>
<dbReference type="EMBL" id="JALLPJ020001246">
    <property type="protein sequence ID" value="KAL3773137.1"/>
    <property type="molecule type" value="Genomic_DNA"/>
</dbReference>